<keyword evidence="8" id="KW-0694">RNA-binding</keyword>
<evidence type="ECO:0000256" key="2">
    <source>
        <dbReference type="ARBA" id="ARBA00002790"/>
    </source>
</evidence>
<dbReference type="InterPro" id="IPR018517">
    <property type="entry name" value="tRNA_hU_synthase_CS"/>
</dbReference>
<dbReference type="Gene3D" id="3.20.20.70">
    <property type="entry name" value="Aldolase class I"/>
    <property type="match status" value="1"/>
</dbReference>
<dbReference type="PATRIC" id="fig|1619088.3.peg.7"/>
<dbReference type="PROSITE" id="PS01136">
    <property type="entry name" value="UPF0034"/>
    <property type="match status" value="1"/>
</dbReference>
<dbReference type="GO" id="GO:0050660">
    <property type="term" value="F:flavin adenine dinucleotide binding"/>
    <property type="evidence" value="ECO:0007669"/>
    <property type="project" value="InterPro"/>
</dbReference>
<comment type="similarity">
    <text evidence="12">Belongs to the dus family.</text>
</comment>
<feature type="domain" description="DUS-like FMN-binding" evidence="15">
    <location>
        <begin position="14"/>
        <end position="306"/>
    </location>
</feature>
<accession>A0A0G0AVR1</accession>
<keyword evidence="6 12" id="KW-0819">tRNA processing</keyword>
<reference evidence="16 17" key="1">
    <citation type="journal article" date="2015" name="Nature">
        <title>rRNA introns, odd ribosomes, and small enigmatic genomes across a large radiation of phyla.</title>
        <authorList>
            <person name="Brown C.T."/>
            <person name="Hug L.A."/>
            <person name="Thomas B.C."/>
            <person name="Sharon I."/>
            <person name="Castelle C.J."/>
            <person name="Singh A."/>
            <person name="Wilkins M.J."/>
            <person name="Williams K.H."/>
            <person name="Banfield J.F."/>
        </authorList>
    </citation>
    <scope>NUCLEOTIDE SEQUENCE [LARGE SCALE GENOMIC DNA]</scope>
</reference>
<dbReference type="Pfam" id="PF01207">
    <property type="entry name" value="Dus"/>
    <property type="match status" value="1"/>
</dbReference>
<feature type="active site" description="Proton donor" evidence="13">
    <location>
        <position position="102"/>
    </location>
</feature>
<gene>
    <name evidence="16" type="ORF">UR47_C0001G0007</name>
</gene>
<evidence type="ECO:0000259" key="15">
    <source>
        <dbReference type="Pfam" id="PF01207"/>
    </source>
</evidence>
<evidence type="ECO:0000256" key="3">
    <source>
        <dbReference type="ARBA" id="ARBA00022555"/>
    </source>
</evidence>
<dbReference type="GO" id="GO:0017150">
    <property type="term" value="F:tRNA dihydrouridine synthase activity"/>
    <property type="evidence" value="ECO:0007669"/>
    <property type="project" value="InterPro"/>
</dbReference>
<dbReference type="InterPro" id="IPR024036">
    <property type="entry name" value="tRNA-dHydroUridine_Synthase_C"/>
</dbReference>
<dbReference type="PANTHER" id="PTHR45846">
    <property type="entry name" value="TRNA-DIHYDROURIDINE(47) SYNTHASE [NAD(P)(+)]-LIKE"/>
    <property type="match status" value="1"/>
</dbReference>
<feature type="binding site" evidence="14">
    <location>
        <position position="142"/>
    </location>
    <ligand>
        <name>FMN</name>
        <dbReference type="ChEBI" id="CHEBI:58210"/>
    </ligand>
</feature>
<evidence type="ECO:0000256" key="13">
    <source>
        <dbReference type="PIRSR" id="PIRSR006621-1"/>
    </source>
</evidence>
<dbReference type="AlphaFoldDB" id="A0A0G0AVR1"/>
<dbReference type="Gene3D" id="1.10.1200.80">
    <property type="entry name" value="Putative flavin oxidoreducatase, domain 2"/>
    <property type="match status" value="1"/>
</dbReference>
<dbReference type="InterPro" id="IPR001269">
    <property type="entry name" value="DUS_fam"/>
</dbReference>
<dbReference type="GO" id="GO:0000049">
    <property type="term" value="F:tRNA binding"/>
    <property type="evidence" value="ECO:0007669"/>
    <property type="project" value="UniProtKB-KW"/>
</dbReference>
<evidence type="ECO:0000313" key="16">
    <source>
        <dbReference type="EMBL" id="KKP55446.1"/>
    </source>
</evidence>
<comment type="catalytic activity">
    <reaction evidence="11">
        <text>a 5,6-dihydrouridine in tRNA + NAD(+) = a uridine in tRNA + NADH + H(+)</text>
        <dbReference type="Rhea" id="RHEA:54452"/>
        <dbReference type="Rhea" id="RHEA-COMP:13339"/>
        <dbReference type="Rhea" id="RHEA-COMP:13887"/>
        <dbReference type="ChEBI" id="CHEBI:15378"/>
        <dbReference type="ChEBI" id="CHEBI:57540"/>
        <dbReference type="ChEBI" id="CHEBI:57945"/>
        <dbReference type="ChEBI" id="CHEBI:65315"/>
        <dbReference type="ChEBI" id="CHEBI:74443"/>
    </reaction>
</comment>
<comment type="function">
    <text evidence="2 12">Catalyzes the synthesis of 5,6-dihydrouridine (D), a modified base found in the D-loop of most tRNAs, via the reduction of the C5-C6 double bond in target uridines.</text>
</comment>
<dbReference type="EMBL" id="LBPI01000001">
    <property type="protein sequence ID" value="KKP55446.1"/>
    <property type="molecule type" value="Genomic_DNA"/>
</dbReference>
<dbReference type="InterPro" id="IPR035587">
    <property type="entry name" value="DUS-like_FMN-bd"/>
</dbReference>
<evidence type="ECO:0000256" key="1">
    <source>
        <dbReference type="ARBA" id="ARBA00001917"/>
    </source>
</evidence>
<dbReference type="InterPro" id="IPR013785">
    <property type="entry name" value="Aldolase_TIM"/>
</dbReference>
<evidence type="ECO:0000256" key="9">
    <source>
        <dbReference type="ARBA" id="ARBA00023002"/>
    </source>
</evidence>
<evidence type="ECO:0000256" key="6">
    <source>
        <dbReference type="ARBA" id="ARBA00022694"/>
    </source>
</evidence>
<comment type="cofactor">
    <cofactor evidence="1 12 14">
        <name>FMN</name>
        <dbReference type="ChEBI" id="CHEBI:58210"/>
    </cofactor>
</comment>
<keyword evidence="5 12" id="KW-0288">FMN</keyword>
<feature type="binding site" evidence="14">
    <location>
        <position position="72"/>
    </location>
    <ligand>
        <name>FMN</name>
        <dbReference type="ChEBI" id="CHEBI:58210"/>
    </ligand>
</feature>
<comment type="catalytic activity">
    <reaction evidence="10">
        <text>a 5,6-dihydrouridine in tRNA + NADP(+) = a uridine in tRNA + NADPH + H(+)</text>
        <dbReference type="Rhea" id="RHEA:23624"/>
        <dbReference type="Rhea" id="RHEA-COMP:13339"/>
        <dbReference type="Rhea" id="RHEA-COMP:13887"/>
        <dbReference type="ChEBI" id="CHEBI:15378"/>
        <dbReference type="ChEBI" id="CHEBI:57783"/>
        <dbReference type="ChEBI" id="CHEBI:58349"/>
        <dbReference type="ChEBI" id="CHEBI:65315"/>
        <dbReference type="ChEBI" id="CHEBI:74443"/>
    </reaction>
</comment>
<dbReference type="EC" id="1.3.1.-" evidence="12"/>
<evidence type="ECO:0000256" key="5">
    <source>
        <dbReference type="ARBA" id="ARBA00022643"/>
    </source>
</evidence>
<dbReference type="PANTHER" id="PTHR45846:SF1">
    <property type="entry name" value="TRNA-DIHYDROURIDINE(47) SYNTHASE [NAD(P)(+)]-LIKE"/>
    <property type="match status" value="1"/>
</dbReference>
<dbReference type="PIRSF" id="PIRSF006621">
    <property type="entry name" value="Dus"/>
    <property type="match status" value="1"/>
</dbReference>
<dbReference type="SUPFAM" id="SSF51395">
    <property type="entry name" value="FMN-linked oxidoreductases"/>
    <property type="match status" value="1"/>
</dbReference>
<evidence type="ECO:0000256" key="12">
    <source>
        <dbReference type="PIRNR" id="PIRNR006621"/>
    </source>
</evidence>
<dbReference type="CDD" id="cd02801">
    <property type="entry name" value="DUS_like_FMN"/>
    <property type="match status" value="1"/>
</dbReference>
<evidence type="ECO:0000256" key="14">
    <source>
        <dbReference type="PIRSR" id="PIRSR006621-2"/>
    </source>
</evidence>
<evidence type="ECO:0000256" key="10">
    <source>
        <dbReference type="ARBA" id="ARBA00048205"/>
    </source>
</evidence>
<protein>
    <recommendedName>
        <fullName evidence="12">tRNA-dihydrouridine synthase</fullName>
        <ecNumber evidence="12">1.3.1.-</ecNumber>
    </recommendedName>
</protein>
<proteinExistence type="inferred from homology"/>
<evidence type="ECO:0000313" key="17">
    <source>
        <dbReference type="Proteomes" id="UP000034488"/>
    </source>
</evidence>
<evidence type="ECO:0000256" key="11">
    <source>
        <dbReference type="ARBA" id="ARBA00048802"/>
    </source>
</evidence>
<keyword evidence="9 12" id="KW-0560">Oxidoreductase</keyword>
<keyword evidence="4 12" id="KW-0285">Flavoprotein</keyword>
<name>A0A0G0AVR1_9BACT</name>
<evidence type="ECO:0000256" key="8">
    <source>
        <dbReference type="ARBA" id="ARBA00022884"/>
    </source>
</evidence>
<feature type="binding site" evidence="14">
    <location>
        <begin position="230"/>
        <end position="231"/>
    </location>
    <ligand>
        <name>FMN</name>
        <dbReference type="ChEBI" id="CHEBI:58210"/>
    </ligand>
</feature>
<evidence type="ECO:0000256" key="7">
    <source>
        <dbReference type="ARBA" id="ARBA00022857"/>
    </source>
</evidence>
<feature type="binding site" evidence="14">
    <location>
        <position position="170"/>
    </location>
    <ligand>
        <name>FMN</name>
        <dbReference type="ChEBI" id="CHEBI:58210"/>
    </ligand>
</feature>
<keyword evidence="3" id="KW-0820">tRNA-binding</keyword>
<sequence length="319" mass="35924">MSIYTSIKKPIISLAPMEDVTDSVFRQVICSVGKPDLFYTEFINVEGLNSKGKEKVIHRLKYDVVEKPIIAQLWGINPKNFFKASQIVSDMGFDGIDINMGCSVQKISARGCGSGLINNTELSKEIINAVKEGSNGLPVSVKTRLGWKEYEVDSWIQFLLEQDLDVLTVHGRTARGSGVINANWDEISKCVKLRDEMGKNTLIFGNGDIKSLIQANEYVNKYGVDGVMIGRAAIGNPWIFTGREDIAMNERLELFNYHLELFKTVWGNEKDFNSLKKFFRAYIYGFEGAAEIRESIMKCKNIEEIQAQIPSVFPLINKI</sequence>
<evidence type="ECO:0000256" key="4">
    <source>
        <dbReference type="ARBA" id="ARBA00022630"/>
    </source>
</evidence>
<organism evidence="16 17">
    <name type="scientific">candidate division WS6 bacterium GW2011_GWB1_33_6</name>
    <dbReference type="NCBI Taxonomy" id="1619088"/>
    <lineage>
        <taxon>Bacteria</taxon>
        <taxon>Candidatus Dojkabacteria</taxon>
    </lineage>
</organism>
<keyword evidence="14" id="KW-0547">Nucleotide-binding</keyword>
<comment type="caution">
    <text evidence="16">The sequence shown here is derived from an EMBL/GenBank/DDBJ whole genome shotgun (WGS) entry which is preliminary data.</text>
</comment>
<dbReference type="Proteomes" id="UP000034488">
    <property type="component" value="Unassembled WGS sequence"/>
</dbReference>
<keyword evidence="7" id="KW-0521">NADP</keyword>